<dbReference type="AlphaFoldDB" id="A0A3B4YBB8"/>
<keyword evidence="7" id="KW-0176">Collagen</keyword>
<comment type="subcellular location">
    <subcellularLocation>
        <location evidence="1">Secreted</location>
        <location evidence="1">Extracellular space</location>
        <location evidence="1">Extracellular matrix</location>
    </subcellularLocation>
</comment>
<keyword evidence="10" id="KW-1185">Reference proteome</keyword>
<dbReference type="Gene3D" id="3.40.50.410">
    <property type="entry name" value="von Willebrand factor, type A domain"/>
    <property type="match status" value="1"/>
</dbReference>
<dbReference type="PROSITE" id="PS50234">
    <property type="entry name" value="VWFA"/>
    <property type="match status" value="1"/>
</dbReference>
<proteinExistence type="predicted"/>
<organism evidence="9 10">
    <name type="scientific">Seriola lalandi dorsalis</name>
    <dbReference type="NCBI Taxonomy" id="1841481"/>
    <lineage>
        <taxon>Eukaryota</taxon>
        <taxon>Metazoa</taxon>
        <taxon>Chordata</taxon>
        <taxon>Craniata</taxon>
        <taxon>Vertebrata</taxon>
        <taxon>Euteleostomi</taxon>
        <taxon>Actinopterygii</taxon>
        <taxon>Neopterygii</taxon>
        <taxon>Teleostei</taxon>
        <taxon>Neoteleostei</taxon>
        <taxon>Acanthomorphata</taxon>
        <taxon>Carangaria</taxon>
        <taxon>Carangiformes</taxon>
        <taxon>Carangidae</taxon>
        <taxon>Seriola</taxon>
    </lineage>
</organism>
<dbReference type="Proteomes" id="UP000261360">
    <property type="component" value="Unplaced"/>
</dbReference>
<dbReference type="GO" id="GO:0005581">
    <property type="term" value="C:collagen trimer"/>
    <property type="evidence" value="ECO:0007669"/>
    <property type="project" value="UniProtKB-KW"/>
</dbReference>
<dbReference type="InterPro" id="IPR036465">
    <property type="entry name" value="vWFA_dom_sf"/>
</dbReference>
<dbReference type="SUPFAM" id="SSF53300">
    <property type="entry name" value="vWA-like"/>
    <property type="match status" value="1"/>
</dbReference>
<dbReference type="GeneTree" id="ENSGT00940000156462"/>
<dbReference type="InterPro" id="IPR050525">
    <property type="entry name" value="ECM_Assembly_Org"/>
</dbReference>
<reference evidence="9" key="1">
    <citation type="submission" date="2025-08" db="UniProtKB">
        <authorList>
            <consortium name="Ensembl"/>
        </authorList>
    </citation>
    <scope>IDENTIFICATION</scope>
</reference>
<dbReference type="PANTHER" id="PTHR24020">
    <property type="entry name" value="COLLAGEN ALPHA"/>
    <property type="match status" value="1"/>
</dbReference>
<dbReference type="InterPro" id="IPR002035">
    <property type="entry name" value="VWF_A"/>
</dbReference>
<dbReference type="GO" id="GO:0007155">
    <property type="term" value="P:cell adhesion"/>
    <property type="evidence" value="ECO:0007669"/>
    <property type="project" value="UniProtKB-KW"/>
</dbReference>
<keyword evidence="2" id="KW-0964">Secreted</keyword>
<protein>
    <recommendedName>
        <fullName evidence="8">VWFA domain-containing protein</fullName>
    </recommendedName>
</protein>
<evidence type="ECO:0000256" key="2">
    <source>
        <dbReference type="ARBA" id="ARBA00022525"/>
    </source>
</evidence>
<feature type="domain" description="VWFA" evidence="8">
    <location>
        <begin position="25"/>
        <end position="197"/>
    </location>
</feature>
<dbReference type="SMART" id="SM00327">
    <property type="entry name" value="VWA"/>
    <property type="match status" value="1"/>
</dbReference>
<evidence type="ECO:0000313" key="9">
    <source>
        <dbReference type="Ensembl" id="ENSSLDP00000026842.1"/>
    </source>
</evidence>
<evidence type="ECO:0000256" key="4">
    <source>
        <dbReference type="ARBA" id="ARBA00022729"/>
    </source>
</evidence>
<evidence type="ECO:0000313" key="10">
    <source>
        <dbReference type="Proteomes" id="UP000261360"/>
    </source>
</evidence>
<keyword evidence="6" id="KW-0130">Cell adhesion</keyword>
<evidence type="ECO:0000256" key="1">
    <source>
        <dbReference type="ARBA" id="ARBA00004498"/>
    </source>
</evidence>
<evidence type="ECO:0000256" key="5">
    <source>
        <dbReference type="ARBA" id="ARBA00022737"/>
    </source>
</evidence>
<sequence>GPQEPFNYLKKSPLAADSEYICYDYIVFLLDGSDNTRNAFSAFQDFLYKVIERFDIGSKKDRVAVIQFSNLAQANFFLNSFMRKEDVLTAIRRLSHKGGRPLKMGAALQYVKDNVFTAASGSRYTENVPQILVVLSSGPSSDSVDLPLASLKESNVTILTIATKGSDPKEMEKISHAPSYSLSVSEMDELQNIQDQILYSLNWICE</sequence>
<evidence type="ECO:0000256" key="3">
    <source>
        <dbReference type="ARBA" id="ARBA00022530"/>
    </source>
</evidence>
<dbReference type="PANTHER" id="PTHR24020:SF13">
    <property type="entry name" value="COLLAGEN ALPHA-3(VI) CHAIN"/>
    <property type="match status" value="1"/>
</dbReference>
<reference evidence="9" key="2">
    <citation type="submission" date="2025-09" db="UniProtKB">
        <authorList>
            <consortium name="Ensembl"/>
        </authorList>
    </citation>
    <scope>IDENTIFICATION</scope>
</reference>
<dbReference type="FunFam" id="3.40.50.410:FF:000003">
    <property type="entry name" value="Collagen type VI alpha 3 chain"/>
    <property type="match status" value="1"/>
</dbReference>
<dbReference type="Ensembl" id="ENSSLDT00000027670.1">
    <property type="protein sequence ID" value="ENSSLDP00000026842.1"/>
    <property type="gene ID" value="ENSSLDG00000020852.1"/>
</dbReference>
<evidence type="ECO:0000256" key="7">
    <source>
        <dbReference type="ARBA" id="ARBA00023119"/>
    </source>
</evidence>
<dbReference type="GO" id="GO:0005615">
    <property type="term" value="C:extracellular space"/>
    <property type="evidence" value="ECO:0007669"/>
    <property type="project" value="TreeGrafter"/>
</dbReference>
<keyword evidence="3" id="KW-0272">Extracellular matrix</keyword>
<keyword evidence="4" id="KW-0732">Signal</keyword>
<keyword evidence="5" id="KW-0677">Repeat</keyword>
<dbReference type="Pfam" id="PF00092">
    <property type="entry name" value="VWA"/>
    <property type="match status" value="1"/>
</dbReference>
<name>A0A3B4YBB8_SERLL</name>
<accession>A0A3B4YBB8</accession>
<evidence type="ECO:0000259" key="8">
    <source>
        <dbReference type="PROSITE" id="PS50234"/>
    </source>
</evidence>
<evidence type="ECO:0000256" key="6">
    <source>
        <dbReference type="ARBA" id="ARBA00022889"/>
    </source>
</evidence>